<dbReference type="Gene3D" id="1.10.10.10">
    <property type="entry name" value="Winged helix-like DNA-binding domain superfamily/Winged helix DNA-binding domain"/>
    <property type="match status" value="1"/>
</dbReference>
<evidence type="ECO:0000256" key="1">
    <source>
        <dbReference type="ARBA" id="ARBA00023015"/>
    </source>
</evidence>
<dbReference type="InterPro" id="IPR011991">
    <property type="entry name" value="ArsR-like_HTH"/>
</dbReference>
<evidence type="ECO:0000259" key="5">
    <source>
        <dbReference type="PROSITE" id="PS50987"/>
    </source>
</evidence>
<dbReference type="Pfam" id="PF01022">
    <property type="entry name" value="HTH_5"/>
    <property type="match status" value="1"/>
</dbReference>
<keyword evidence="1" id="KW-0805">Transcription regulation</keyword>
<dbReference type="GO" id="GO:0003677">
    <property type="term" value="F:DNA binding"/>
    <property type="evidence" value="ECO:0007669"/>
    <property type="project" value="UniProtKB-KW"/>
</dbReference>
<dbReference type="PANTHER" id="PTHR33154">
    <property type="entry name" value="TRANSCRIPTIONAL REGULATOR, ARSR FAMILY"/>
    <property type="match status" value="1"/>
</dbReference>
<dbReference type="InterPro" id="IPR036390">
    <property type="entry name" value="WH_DNA-bd_sf"/>
</dbReference>
<accession>A0A380TAM5</accession>
<sequence length="135" mass="15360">MKTDADTFVQALADRTRLRTLVLLRREPPLCVCELTAALDVPQPKMSRHLAALRALNIVEDARVANRVFYRLDPTLPEWARGVIERLAQGIMATPEFAAVQRRLDDFPNRPQQRADFDASDDGPDRDREEARHAV</sequence>
<proteinExistence type="predicted"/>
<dbReference type="InterPro" id="IPR036388">
    <property type="entry name" value="WH-like_DNA-bd_sf"/>
</dbReference>
<dbReference type="SMART" id="SM00418">
    <property type="entry name" value="HTH_ARSR"/>
    <property type="match status" value="1"/>
</dbReference>
<evidence type="ECO:0000256" key="2">
    <source>
        <dbReference type="ARBA" id="ARBA00023125"/>
    </source>
</evidence>
<dbReference type="GO" id="GO:0003700">
    <property type="term" value="F:DNA-binding transcription factor activity"/>
    <property type="evidence" value="ECO:0007669"/>
    <property type="project" value="InterPro"/>
</dbReference>
<dbReference type="PRINTS" id="PR00778">
    <property type="entry name" value="HTHARSR"/>
</dbReference>
<evidence type="ECO:0000313" key="6">
    <source>
        <dbReference type="EMBL" id="SUS05331.1"/>
    </source>
</evidence>
<dbReference type="InterPro" id="IPR001845">
    <property type="entry name" value="HTH_ArsR_DNA-bd_dom"/>
</dbReference>
<dbReference type="NCBIfam" id="NF033788">
    <property type="entry name" value="HTH_metalloreg"/>
    <property type="match status" value="1"/>
</dbReference>
<feature type="domain" description="HTH arsR-type" evidence="5">
    <location>
        <begin position="1"/>
        <end position="91"/>
    </location>
</feature>
<name>A0A380TAM5_9ZZZZ</name>
<dbReference type="AlphaFoldDB" id="A0A380TAM5"/>
<dbReference type="EMBL" id="UIDG01000099">
    <property type="protein sequence ID" value="SUS05331.1"/>
    <property type="molecule type" value="Genomic_DNA"/>
</dbReference>
<gene>
    <name evidence="6" type="ORF">DF3PB_1880009</name>
</gene>
<protein>
    <submittedName>
        <fullName evidence="6">Transcriptional regulator</fullName>
    </submittedName>
</protein>
<dbReference type="CDD" id="cd00090">
    <property type="entry name" value="HTH_ARSR"/>
    <property type="match status" value="1"/>
</dbReference>
<organism evidence="6">
    <name type="scientific">metagenome</name>
    <dbReference type="NCBI Taxonomy" id="256318"/>
    <lineage>
        <taxon>unclassified sequences</taxon>
        <taxon>metagenomes</taxon>
    </lineage>
</organism>
<evidence type="ECO:0000256" key="3">
    <source>
        <dbReference type="ARBA" id="ARBA00023163"/>
    </source>
</evidence>
<dbReference type="PROSITE" id="PS50987">
    <property type="entry name" value="HTH_ARSR_2"/>
    <property type="match status" value="1"/>
</dbReference>
<evidence type="ECO:0000256" key="4">
    <source>
        <dbReference type="SAM" id="MobiDB-lite"/>
    </source>
</evidence>
<dbReference type="SUPFAM" id="SSF46785">
    <property type="entry name" value="Winged helix' DNA-binding domain"/>
    <property type="match status" value="1"/>
</dbReference>
<feature type="region of interest" description="Disordered" evidence="4">
    <location>
        <begin position="103"/>
        <end position="135"/>
    </location>
</feature>
<reference evidence="6" key="1">
    <citation type="submission" date="2018-07" db="EMBL/GenBank/DDBJ databases">
        <authorList>
            <person name="Quirk P.G."/>
            <person name="Krulwich T.A."/>
        </authorList>
    </citation>
    <scope>NUCLEOTIDE SEQUENCE</scope>
</reference>
<dbReference type="PANTHER" id="PTHR33154:SF18">
    <property type="entry name" value="ARSENICAL RESISTANCE OPERON REPRESSOR"/>
    <property type="match status" value="1"/>
</dbReference>
<keyword evidence="2" id="KW-0238">DNA-binding</keyword>
<keyword evidence="3" id="KW-0804">Transcription</keyword>
<dbReference type="InterPro" id="IPR051081">
    <property type="entry name" value="HTH_MetalResp_TranReg"/>
</dbReference>